<organism evidence="3 4">
    <name type="scientific">Candidatus Niyogibacteria bacterium CG10_big_fil_rev_8_21_14_0_10_42_19</name>
    <dbReference type="NCBI Taxonomy" id="1974725"/>
    <lineage>
        <taxon>Bacteria</taxon>
        <taxon>Candidatus Niyogiibacteriota</taxon>
    </lineage>
</organism>
<feature type="binding site" evidence="2">
    <location>
        <position position="101"/>
    </location>
    <ligand>
        <name>Zn(2+)</name>
        <dbReference type="ChEBI" id="CHEBI:29105"/>
        <label>2</label>
    </ligand>
</feature>
<dbReference type="NCBIfam" id="TIGR00167">
    <property type="entry name" value="cbbA"/>
    <property type="match status" value="1"/>
</dbReference>
<keyword evidence="2" id="KW-0862">Zinc</keyword>
<evidence type="ECO:0000256" key="2">
    <source>
        <dbReference type="PIRSR" id="PIRSR001359-3"/>
    </source>
</evidence>
<dbReference type="SUPFAM" id="SSF51569">
    <property type="entry name" value="Aldolase"/>
    <property type="match status" value="1"/>
</dbReference>
<dbReference type="InterPro" id="IPR013785">
    <property type="entry name" value="Aldolase_TIM"/>
</dbReference>
<comment type="cofactor">
    <cofactor evidence="2">
        <name>Zn(2+)</name>
        <dbReference type="ChEBI" id="CHEBI:29105"/>
    </cofactor>
    <text evidence="2">Binds 2 Zn(2+) ions per subunit. One is catalytic and the other provides a structural contribution.</text>
</comment>
<gene>
    <name evidence="3" type="ORF">COU46_03115</name>
</gene>
<evidence type="ECO:0000256" key="1">
    <source>
        <dbReference type="PIRSR" id="PIRSR001359-1"/>
    </source>
</evidence>
<feature type="binding site" evidence="2">
    <location>
        <position position="211"/>
    </location>
    <ligand>
        <name>Zn(2+)</name>
        <dbReference type="ChEBI" id="CHEBI:29105"/>
        <label>1</label>
        <note>catalytic</note>
    </ligand>
</feature>
<feature type="binding site" evidence="2">
    <location>
        <position position="80"/>
    </location>
    <ligand>
        <name>Zn(2+)</name>
        <dbReference type="ChEBI" id="CHEBI:29105"/>
        <label>1</label>
        <note>catalytic</note>
    </ligand>
</feature>
<dbReference type="Proteomes" id="UP000229383">
    <property type="component" value="Unassembled WGS sequence"/>
</dbReference>
<dbReference type="GO" id="GO:0008270">
    <property type="term" value="F:zinc ion binding"/>
    <property type="evidence" value="ECO:0007669"/>
    <property type="project" value="InterPro"/>
</dbReference>
<dbReference type="EMBL" id="PFCN01000035">
    <property type="protein sequence ID" value="PIR70118.1"/>
    <property type="molecule type" value="Genomic_DNA"/>
</dbReference>
<dbReference type="Pfam" id="PF01116">
    <property type="entry name" value="F_bP_aldolase"/>
    <property type="match status" value="1"/>
</dbReference>
<sequence>MTLNDWFKKALREGWAVPHLNISSLEQLKAMVNVALRLSSPLHIGTSSGEAKYLGMRQCVALIRSFREDTGLPIFLNSDHFGNVEEAKRAVDAGYDSIHIDLSREPFELNIKGTKEVVEYAKSKNKEISVEGELGYLRGSSKVQKEVIQINPEDMTDPEQAVKFVKETKIDRLAPVVGNLHGIAANEPNLDIARVANIRVSLPDFVSLVLHGGSGIPDEQIREAVKAGINNIHVNTEIRVVYADALRKFVTENPEETTPYKILPPVIEAMEKKIEEKIKLFGSVNRI</sequence>
<feature type="binding site" evidence="2">
    <location>
        <position position="133"/>
    </location>
    <ligand>
        <name>Zn(2+)</name>
        <dbReference type="ChEBI" id="CHEBI:29105"/>
        <label>2</label>
    </ligand>
</feature>
<protein>
    <submittedName>
        <fullName evidence="3">Tagatose-bisphosphate aldolase</fullName>
    </submittedName>
</protein>
<dbReference type="PIRSF" id="PIRSF001359">
    <property type="entry name" value="F_bP_aldolase_II"/>
    <property type="match status" value="1"/>
</dbReference>
<comment type="caution">
    <text evidence="3">The sequence shown here is derived from an EMBL/GenBank/DDBJ whole genome shotgun (WGS) entry which is preliminary data.</text>
</comment>
<name>A0A2H0TEY2_9BACT</name>
<keyword evidence="2" id="KW-0479">Metal-binding</keyword>
<dbReference type="PANTHER" id="PTHR30304">
    <property type="entry name" value="D-TAGATOSE-1,6-BISPHOSPHATE ALDOLASE"/>
    <property type="match status" value="1"/>
</dbReference>
<dbReference type="InterPro" id="IPR000771">
    <property type="entry name" value="FBA_II"/>
</dbReference>
<dbReference type="GO" id="GO:0005975">
    <property type="term" value="P:carbohydrate metabolic process"/>
    <property type="evidence" value="ECO:0007669"/>
    <property type="project" value="InterPro"/>
</dbReference>
<evidence type="ECO:0000313" key="4">
    <source>
        <dbReference type="Proteomes" id="UP000229383"/>
    </source>
</evidence>
<evidence type="ECO:0000313" key="3">
    <source>
        <dbReference type="EMBL" id="PIR70118.1"/>
    </source>
</evidence>
<feature type="binding site" evidence="2">
    <location>
        <position position="181"/>
    </location>
    <ligand>
        <name>Zn(2+)</name>
        <dbReference type="ChEBI" id="CHEBI:29105"/>
        <label>1</label>
        <note>catalytic</note>
    </ligand>
</feature>
<dbReference type="AlphaFoldDB" id="A0A2H0TEY2"/>
<dbReference type="GO" id="GO:0016832">
    <property type="term" value="F:aldehyde-lyase activity"/>
    <property type="evidence" value="ECO:0007669"/>
    <property type="project" value="InterPro"/>
</dbReference>
<reference evidence="4" key="1">
    <citation type="submission" date="2017-09" db="EMBL/GenBank/DDBJ databases">
        <title>Depth-based differentiation of microbial function through sediment-hosted aquifers and enrichment of novel symbionts in the deep terrestrial subsurface.</title>
        <authorList>
            <person name="Probst A.J."/>
            <person name="Ladd B."/>
            <person name="Jarett J.K."/>
            <person name="Geller-Mcgrath D.E."/>
            <person name="Sieber C.M.K."/>
            <person name="Emerson J.B."/>
            <person name="Anantharaman K."/>
            <person name="Thomas B.C."/>
            <person name="Malmstrom R."/>
            <person name="Stieglmeier M."/>
            <person name="Klingl A."/>
            <person name="Woyke T."/>
            <person name="Ryan C.M."/>
            <person name="Banfield J.F."/>
        </authorList>
    </citation>
    <scope>NUCLEOTIDE SEQUENCE [LARGE SCALE GENOMIC DNA]</scope>
</reference>
<dbReference type="CDD" id="cd00947">
    <property type="entry name" value="TBP_aldolase_IIB"/>
    <property type="match status" value="1"/>
</dbReference>
<dbReference type="InterPro" id="IPR050246">
    <property type="entry name" value="Class_II_FBP_aldolase"/>
</dbReference>
<dbReference type="Gene3D" id="3.20.20.70">
    <property type="entry name" value="Aldolase class I"/>
    <property type="match status" value="1"/>
</dbReference>
<feature type="active site" description="Proton donor" evidence="1">
    <location>
        <position position="79"/>
    </location>
</feature>
<dbReference type="PANTHER" id="PTHR30304:SF0">
    <property type="entry name" value="D-TAGATOSE-1,6-BISPHOSPHATE ALDOLASE SUBUNIT GATY-RELATED"/>
    <property type="match status" value="1"/>
</dbReference>
<proteinExistence type="predicted"/>
<accession>A0A2H0TEY2</accession>